<reference evidence="1" key="1">
    <citation type="submission" date="2016-05" db="EMBL/GenBank/DDBJ databases">
        <authorList>
            <person name="Lavstsen T."/>
            <person name="Jespersen J.S."/>
        </authorList>
    </citation>
    <scope>NUCLEOTIDE SEQUENCE</scope>
    <source>
        <tissue evidence="1">Brain</tissue>
    </source>
</reference>
<feature type="non-terminal residue" evidence="1">
    <location>
        <position position="124"/>
    </location>
</feature>
<organism evidence="1">
    <name type="scientific">Nothobranchius kuhntae</name>
    <name type="common">Beira killifish</name>
    <dbReference type="NCBI Taxonomy" id="321403"/>
    <lineage>
        <taxon>Eukaryota</taxon>
        <taxon>Metazoa</taxon>
        <taxon>Chordata</taxon>
        <taxon>Craniata</taxon>
        <taxon>Vertebrata</taxon>
        <taxon>Euteleostomi</taxon>
        <taxon>Actinopterygii</taxon>
        <taxon>Neopterygii</taxon>
        <taxon>Teleostei</taxon>
        <taxon>Neoteleostei</taxon>
        <taxon>Acanthomorphata</taxon>
        <taxon>Ovalentaria</taxon>
        <taxon>Atherinomorphae</taxon>
        <taxon>Cyprinodontiformes</taxon>
        <taxon>Nothobranchiidae</taxon>
        <taxon>Nothobranchius</taxon>
    </lineage>
</organism>
<dbReference type="EMBL" id="HAEE01015907">
    <property type="protein sequence ID" value="SBR35957.1"/>
    <property type="molecule type" value="Transcribed_RNA"/>
</dbReference>
<gene>
    <name evidence="1" type="primary">Nfu_g_1_018531</name>
</gene>
<evidence type="ECO:0000313" key="1">
    <source>
        <dbReference type="EMBL" id="SBR35957.1"/>
    </source>
</evidence>
<proteinExistence type="predicted"/>
<accession>A0A1A8KU84</accession>
<name>A0A1A8KU84_NOTKU</name>
<dbReference type="AlphaFoldDB" id="A0A1A8KU84"/>
<reference evidence="1" key="2">
    <citation type="submission" date="2016-06" db="EMBL/GenBank/DDBJ databases">
        <title>The genome of a short-lived fish provides insights into sex chromosome evolution and the genetic control of aging.</title>
        <authorList>
            <person name="Reichwald K."/>
            <person name="Felder M."/>
            <person name="Petzold A."/>
            <person name="Koch P."/>
            <person name="Groth M."/>
            <person name="Platzer M."/>
        </authorList>
    </citation>
    <scope>NUCLEOTIDE SEQUENCE</scope>
    <source>
        <tissue evidence="1">Brain</tissue>
    </source>
</reference>
<protein>
    <submittedName>
        <fullName evidence="1">Uncharacterized protein</fullName>
    </submittedName>
</protein>
<sequence length="124" mass="13480">FYCSGTEDPRWEAGRAADEFDVWPFSGPSDWMTNQTPAAYSPVDLFVRSIEHFPANEMNVVCAAEANSLIQITPSSFCSPAFPLPILVLGSAPEKIYRLTKTKQVSCVLGTPGGCLSTESNRST</sequence>
<feature type="non-terminal residue" evidence="1">
    <location>
        <position position="1"/>
    </location>
</feature>